<comment type="similarity">
    <text evidence="1 7">Belongs to the peroxin-14 family.</text>
</comment>
<dbReference type="InterPro" id="IPR036388">
    <property type="entry name" value="WH-like_DNA-bd_sf"/>
</dbReference>
<evidence type="ECO:0000256" key="4">
    <source>
        <dbReference type="ARBA" id="ARBA00029502"/>
    </source>
</evidence>
<keyword evidence="2" id="KW-0811">Translocation</keyword>
<evidence type="ECO:0000256" key="1">
    <source>
        <dbReference type="ARBA" id="ARBA00005443"/>
    </source>
</evidence>
<accession>A0AAJ0D819</accession>
<evidence type="ECO:0000256" key="3">
    <source>
        <dbReference type="ARBA" id="ARBA00023140"/>
    </source>
</evidence>
<keyword evidence="8" id="KW-0175">Coiled coil</keyword>
<dbReference type="PANTHER" id="PTHR23058:SF5">
    <property type="entry name" value="PEROXISOMAL MEMBRANE PROTEIN PEX14"/>
    <property type="match status" value="1"/>
</dbReference>
<dbReference type="GO" id="GO:1990429">
    <property type="term" value="C:peroxisomal importomer complex"/>
    <property type="evidence" value="ECO:0007669"/>
    <property type="project" value="TreeGrafter"/>
</dbReference>
<feature type="region of interest" description="Disordered" evidence="9">
    <location>
        <begin position="1"/>
        <end position="73"/>
    </location>
</feature>
<keyword evidence="7" id="KW-0472">Membrane</keyword>
<dbReference type="InterPro" id="IPR025655">
    <property type="entry name" value="PEX14"/>
</dbReference>
<evidence type="ECO:0000259" key="10">
    <source>
        <dbReference type="Pfam" id="PF04695"/>
    </source>
</evidence>
<evidence type="ECO:0000256" key="5">
    <source>
        <dbReference type="ARBA" id="ARBA00029691"/>
    </source>
</evidence>
<feature type="compositionally biased region" description="Low complexity" evidence="9">
    <location>
        <begin position="277"/>
        <end position="290"/>
    </location>
</feature>
<evidence type="ECO:0000256" key="7">
    <source>
        <dbReference type="RuleBase" id="RU367032"/>
    </source>
</evidence>
<dbReference type="GO" id="GO:0016560">
    <property type="term" value="P:protein import into peroxisome matrix, docking"/>
    <property type="evidence" value="ECO:0007669"/>
    <property type="project" value="UniProtKB-UniRule"/>
</dbReference>
<dbReference type="GO" id="GO:0005778">
    <property type="term" value="C:peroxisomal membrane"/>
    <property type="evidence" value="ECO:0007669"/>
    <property type="project" value="UniProtKB-SubCell"/>
</dbReference>
<dbReference type="EMBL" id="JAWDJX010000048">
    <property type="protein sequence ID" value="KAK3048462.1"/>
    <property type="molecule type" value="Genomic_DNA"/>
</dbReference>
<feature type="region of interest" description="Disordered" evidence="9">
    <location>
        <begin position="138"/>
        <end position="159"/>
    </location>
</feature>
<feature type="compositionally biased region" description="Basic and acidic residues" evidence="9">
    <location>
        <begin position="25"/>
        <end position="35"/>
    </location>
</feature>
<evidence type="ECO:0000313" key="11">
    <source>
        <dbReference type="EMBL" id="KAK3048462.1"/>
    </source>
</evidence>
<sequence>MADDDSNPAIPAWQKAQKPLQQPEETPKDTPKTEESVASEPLEDSIREVEIPTPAGPVGPAAVAAAEEMTSKPNTPTLQLQHMQTFLEDPAVKAAPIEEQRAFFESKGISKEQIDQVLSSAQSPLSINDFETFKQAQTAPAPAVVSPPPQRQQQQPSGPPIITYPEFLVEAHKPPPLITPARILTTAYIASGAAALIYGASKFLVTPMSDSLTDARHKLATHSQSKIDEMNEKLTQLVSKVPDSGTTKPNTSDAEAGDDNESMTSDPTELYHRDMGTQTSPPTSRTSSLSVAGGAGGEKAAPSDHQETVLKILSSHLNEFVERDMKLTTANEYKQDSLGKLRSYLDGIMYTNAAYGNMWSEGGWGDEVGKEKDKKKEKEEDVVEELKKEIRGVKGVLLSAKRFPGVVGRVGA</sequence>
<dbReference type="PANTHER" id="PTHR23058">
    <property type="entry name" value="PEROXISOMAL MEMBRANE PROTEIN PEX14"/>
    <property type="match status" value="1"/>
</dbReference>
<protein>
    <recommendedName>
        <fullName evidence="4 7">Peroxisomal membrane protein PEX14</fullName>
    </recommendedName>
    <alternativeName>
        <fullName evidence="5 7">Peroxin-14</fullName>
    </alternativeName>
</protein>
<proteinExistence type="inferred from homology"/>
<keyword evidence="3 7" id="KW-0576">Peroxisome</keyword>
<gene>
    <name evidence="11" type="ORF">LTR09_010126</name>
</gene>
<evidence type="ECO:0000256" key="6">
    <source>
        <dbReference type="ARBA" id="ARBA00046271"/>
    </source>
</evidence>
<organism evidence="11 12">
    <name type="scientific">Extremus antarcticus</name>
    <dbReference type="NCBI Taxonomy" id="702011"/>
    <lineage>
        <taxon>Eukaryota</taxon>
        <taxon>Fungi</taxon>
        <taxon>Dikarya</taxon>
        <taxon>Ascomycota</taxon>
        <taxon>Pezizomycotina</taxon>
        <taxon>Dothideomycetes</taxon>
        <taxon>Dothideomycetidae</taxon>
        <taxon>Mycosphaerellales</taxon>
        <taxon>Extremaceae</taxon>
        <taxon>Extremus</taxon>
    </lineage>
</organism>
<evidence type="ECO:0000256" key="9">
    <source>
        <dbReference type="SAM" id="MobiDB-lite"/>
    </source>
</evidence>
<evidence type="ECO:0000313" key="12">
    <source>
        <dbReference type="Proteomes" id="UP001271007"/>
    </source>
</evidence>
<comment type="subcellular location">
    <subcellularLocation>
        <location evidence="6 7">Peroxisome membrane</location>
    </subcellularLocation>
</comment>
<keyword evidence="7" id="KW-0653">Protein transport</keyword>
<feature type="coiled-coil region" evidence="8">
    <location>
        <begin position="369"/>
        <end position="396"/>
    </location>
</feature>
<dbReference type="Gene3D" id="1.10.10.10">
    <property type="entry name" value="Winged helix-like DNA-binding domain superfamily/Winged helix DNA-binding domain"/>
    <property type="match status" value="1"/>
</dbReference>
<reference evidence="11" key="1">
    <citation type="submission" date="2023-04" db="EMBL/GenBank/DDBJ databases">
        <title>Black Yeasts Isolated from many extreme environments.</title>
        <authorList>
            <person name="Coleine C."/>
            <person name="Stajich J.E."/>
            <person name="Selbmann L."/>
        </authorList>
    </citation>
    <scope>NUCLEOTIDE SEQUENCE</scope>
    <source>
        <strain evidence="11">CCFEE 5312</strain>
    </source>
</reference>
<evidence type="ECO:0000256" key="8">
    <source>
        <dbReference type="SAM" id="Coils"/>
    </source>
</evidence>
<dbReference type="GO" id="GO:0005102">
    <property type="term" value="F:signaling receptor binding"/>
    <property type="evidence" value="ECO:0007669"/>
    <property type="project" value="TreeGrafter"/>
</dbReference>
<dbReference type="Pfam" id="PF04695">
    <property type="entry name" value="Pex14_N"/>
    <property type="match status" value="1"/>
</dbReference>
<feature type="region of interest" description="Disordered" evidence="9">
    <location>
        <begin position="239"/>
        <end position="305"/>
    </location>
</feature>
<evidence type="ECO:0000256" key="2">
    <source>
        <dbReference type="ARBA" id="ARBA00023010"/>
    </source>
</evidence>
<dbReference type="InterPro" id="IPR006785">
    <property type="entry name" value="Pex14_N"/>
</dbReference>
<name>A0AAJ0D819_9PEZI</name>
<feature type="compositionally biased region" description="Polar residues" evidence="9">
    <location>
        <begin position="239"/>
        <end position="253"/>
    </location>
</feature>
<comment type="caution">
    <text evidence="11">The sequence shown here is derived from an EMBL/GenBank/DDBJ whole genome shotgun (WGS) entry which is preliminary data.</text>
</comment>
<comment type="function">
    <text evidence="7">Component of the PEX13-PEX14 docking complex, a translocon channel that specifically mediates the import of peroxisomal cargo proteins bound to PEX5 receptor. The PEX13-PEX14 docking complex forms a large import pore which can be opened to a diameter of about 9 nm. Mechanistically, PEX5 receptor along with cargo proteins associates with the PEX14 subunit of the PEX13-PEX14 docking complex in the cytosol, leading to the insertion of the receptor into the organelle membrane with the concomitant translocation of the cargo into the peroxisome matrix.</text>
</comment>
<keyword evidence="7" id="KW-0813">Transport</keyword>
<dbReference type="Proteomes" id="UP001271007">
    <property type="component" value="Unassembled WGS sequence"/>
</dbReference>
<dbReference type="AlphaFoldDB" id="A0AAJ0D819"/>
<feature type="compositionally biased region" description="Low complexity" evidence="9">
    <location>
        <begin position="56"/>
        <end position="66"/>
    </location>
</feature>
<keyword evidence="12" id="KW-1185">Reference proteome</keyword>
<feature type="domain" description="Peroxisome membrane anchor protein Pex14p N-terminal" evidence="10">
    <location>
        <begin position="84"/>
        <end position="119"/>
    </location>
</feature>